<dbReference type="AlphaFoldDB" id="A0A5D4LYW5"/>
<dbReference type="Gene3D" id="3.60.15.10">
    <property type="entry name" value="Ribonuclease Z/Hydroxyacylglutathione hydrolase-like"/>
    <property type="match status" value="1"/>
</dbReference>
<dbReference type="RefSeq" id="WP_148955386.1">
    <property type="nucleotide sequence ID" value="NZ_VTEG01000039.1"/>
</dbReference>
<proteinExistence type="predicted"/>
<dbReference type="PANTHER" id="PTHR30619">
    <property type="entry name" value="DNA INTERNALIZATION/COMPETENCE PROTEIN COMEC/REC2"/>
    <property type="match status" value="1"/>
</dbReference>
<dbReference type="PANTHER" id="PTHR30619:SF7">
    <property type="entry name" value="BETA-LACTAMASE DOMAIN PROTEIN"/>
    <property type="match status" value="1"/>
</dbReference>
<sequence length="89" mass="9781">MNDYDLNAEVLKIGNHGFNTSTSPAFIKAVNPIYAILSYGTDNQHGHPHGDVYDRLMESEIDASSTPNGTIEMSDDGRRVYINQSPPTP</sequence>
<evidence type="ECO:0000313" key="3">
    <source>
        <dbReference type="Proteomes" id="UP000325182"/>
    </source>
</evidence>
<feature type="region of interest" description="Disordered" evidence="1">
    <location>
        <begin position="64"/>
        <end position="89"/>
    </location>
</feature>
<accession>A0A5D4LYW5</accession>
<evidence type="ECO:0000256" key="1">
    <source>
        <dbReference type="SAM" id="MobiDB-lite"/>
    </source>
</evidence>
<dbReference type="InterPro" id="IPR052159">
    <property type="entry name" value="Competence_DNA_uptake"/>
</dbReference>
<reference evidence="2 3" key="1">
    <citation type="submission" date="2019-08" db="EMBL/GenBank/DDBJ databases">
        <title>Bacillus genomes from the desert of Cuatro Cienegas, Coahuila.</title>
        <authorList>
            <person name="Olmedo-Alvarez G."/>
        </authorList>
    </citation>
    <scope>NUCLEOTIDE SEQUENCE [LARGE SCALE GENOMIC DNA]</scope>
    <source>
        <strain evidence="2 3">CH128b_4D</strain>
    </source>
</reference>
<protein>
    <submittedName>
        <fullName evidence="2">Metallo-beta-lactamase</fullName>
    </submittedName>
</protein>
<organism evidence="2 3">
    <name type="scientific">Rossellomorea vietnamensis</name>
    <dbReference type="NCBI Taxonomy" id="218284"/>
    <lineage>
        <taxon>Bacteria</taxon>
        <taxon>Bacillati</taxon>
        <taxon>Bacillota</taxon>
        <taxon>Bacilli</taxon>
        <taxon>Bacillales</taxon>
        <taxon>Bacillaceae</taxon>
        <taxon>Rossellomorea</taxon>
    </lineage>
</organism>
<dbReference type="InterPro" id="IPR036866">
    <property type="entry name" value="RibonucZ/Hydroxyglut_hydro"/>
</dbReference>
<evidence type="ECO:0000313" key="2">
    <source>
        <dbReference type="EMBL" id="TYR94442.1"/>
    </source>
</evidence>
<dbReference type="Proteomes" id="UP000325182">
    <property type="component" value="Unassembled WGS sequence"/>
</dbReference>
<gene>
    <name evidence="2" type="ORF">FZC84_22555</name>
</gene>
<dbReference type="SUPFAM" id="SSF56281">
    <property type="entry name" value="Metallo-hydrolase/oxidoreductase"/>
    <property type="match status" value="1"/>
</dbReference>
<comment type="caution">
    <text evidence="2">The sequence shown here is derived from an EMBL/GenBank/DDBJ whole genome shotgun (WGS) entry which is preliminary data.</text>
</comment>
<dbReference type="EMBL" id="VTEG01000039">
    <property type="protein sequence ID" value="TYR94442.1"/>
    <property type="molecule type" value="Genomic_DNA"/>
</dbReference>
<name>A0A5D4LYW5_9BACI</name>